<feature type="transmembrane region" description="Helical" evidence="2">
    <location>
        <begin position="111"/>
        <end position="133"/>
    </location>
</feature>
<feature type="region of interest" description="Disordered" evidence="1">
    <location>
        <begin position="431"/>
        <end position="452"/>
    </location>
</feature>
<dbReference type="PANTHER" id="PTHR36888">
    <property type="entry name" value="TETRATRICOPEPTIDE-LIKE HELICAL DOMAIN-CONTAINING PROTEIN-RELATED"/>
    <property type="match status" value="1"/>
</dbReference>
<keyword evidence="3" id="KW-1185">Reference proteome</keyword>
<feature type="compositionally biased region" description="Basic and acidic residues" evidence="1">
    <location>
        <begin position="325"/>
        <end position="334"/>
    </location>
</feature>
<dbReference type="PANTHER" id="PTHR36888:SF2">
    <property type="entry name" value="TETRATRICOPEPTIDE REPEAT (TPR)-LIKE SUPERFAMILY PROTEIN"/>
    <property type="match status" value="1"/>
</dbReference>
<reference evidence="4" key="1">
    <citation type="submission" date="2025-08" db="UniProtKB">
        <authorList>
            <consortium name="RefSeq"/>
        </authorList>
    </citation>
    <scope>IDENTIFICATION</scope>
</reference>
<dbReference type="InterPro" id="IPR011990">
    <property type="entry name" value="TPR-like_helical_dom_sf"/>
</dbReference>
<proteinExistence type="predicted"/>
<accession>A0AB40C9I8</accession>
<gene>
    <name evidence="4" type="primary">LOC120272337</name>
</gene>
<dbReference type="RefSeq" id="XP_039135089.1">
    <property type="nucleotide sequence ID" value="XM_039279155.1"/>
</dbReference>
<feature type="region of interest" description="Disordered" evidence="1">
    <location>
        <begin position="314"/>
        <end position="334"/>
    </location>
</feature>
<evidence type="ECO:0000313" key="4">
    <source>
        <dbReference type="RefSeq" id="XP_039135089.1"/>
    </source>
</evidence>
<name>A0AB40C9I8_DIOCR</name>
<dbReference type="Gene3D" id="1.25.40.10">
    <property type="entry name" value="Tetratricopeptide repeat domain"/>
    <property type="match status" value="1"/>
</dbReference>
<keyword evidence="2" id="KW-0812">Transmembrane</keyword>
<dbReference type="AlphaFoldDB" id="A0AB40C9I8"/>
<dbReference type="SUPFAM" id="SSF48452">
    <property type="entry name" value="TPR-like"/>
    <property type="match status" value="1"/>
</dbReference>
<evidence type="ECO:0000256" key="2">
    <source>
        <dbReference type="SAM" id="Phobius"/>
    </source>
</evidence>
<dbReference type="Proteomes" id="UP001515500">
    <property type="component" value="Chromosome 11"/>
</dbReference>
<evidence type="ECO:0000313" key="3">
    <source>
        <dbReference type="Proteomes" id="UP001515500"/>
    </source>
</evidence>
<keyword evidence="2" id="KW-1133">Transmembrane helix</keyword>
<sequence>METTLSWSWRCLSFSPPSFSLLFPPLRPNSLCFPTSSLRLIRRRKLFTVLCSLSSTPGDYGGWDDLELPEENNQLDPVRDFMVSIGIGDQKHTSIFLIGFASALLVSRLRLSLLALFPISVLVFVSGFSAGVAQGGSIRRIGRIVDAIRVPEDRVRDLGLFFSDLDGKMADLRAGVETGKMEGCLEAVEYVRSLIVNAKKDLENSLEMVDVGRKSNHKSSKKKGDFGEIGEIGSQFVQFLGGLFQESEDSVKQSMKASESAKGDVAGKMKTMVERDGIQDKSLHSVLKNNVGGSMVDESGEPLGRLKKTASDYAKNFKNSNNNDSDFRADDEMNRKGRYGYGEGDKYSSHMISYDGEVDHLNRSSKFSSKRGSYRRMYVQQRYESHTSNSSIHDFTDHALHKRKPESAYDFYGMDSEELLLSEETLAHGRSGKPYNGIRSREEAVDPRSQSIPVDRLSACETEEGTEFNLLVKEASDLIKQASQCFMGQADEERVDSILYRSASLLSTAVAIKPMSLLAVGQLGNTYLLHGELKLKYSRELRTILARSDDSEGHRWRYKKLDAPVQSRVEAASVLIDVCEECEELLIEAGRKYRSALSIDGNDVRALYNWGLALSFRAQLIADIGPEAAFDADRVYLAAIDKFDAMASRSNAYAPDALFRWGIALQHRSHLRSHNTKEKMKLLHQAKSLFEDVLSVESSNHQVREALKSCTSELNRRTRF</sequence>
<protein>
    <submittedName>
        <fullName evidence="4">Uncharacterized protein LOC120272337</fullName>
    </submittedName>
</protein>
<evidence type="ECO:0000256" key="1">
    <source>
        <dbReference type="SAM" id="MobiDB-lite"/>
    </source>
</evidence>
<keyword evidence="2" id="KW-0472">Membrane</keyword>
<organism evidence="3 4">
    <name type="scientific">Dioscorea cayennensis subsp. rotundata</name>
    <name type="common">White Guinea yam</name>
    <name type="synonym">Dioscorea rotundata</name>
    <dbReference type="NCBI Taxonomy" id="55577"/>
    <lineage>
        <taxon>Eukaryota</taxon>
        <taxon>Viridiplantae</taxon>
        <taxon>Streptophyta</taxon>
        <taxon>Embryophyta</taxon>
        <taxon>Tracheophyta</taxon>
        <taxon>Spermatophyta</taxon>
        <taxon>Magnoliopsida</taxon>
        <taxon>Liliopsida</taxon>
        <taxon>Dioscoreales</taxon>
        <taxon>Dioscoreaceae</taxon>
        <taxon>Dioscorea</taxon>
    </lineage>
</organism>
<dbReference type="GeneID" id="120272337"/>